<reference evidence="1 2" key="1">
    <citation type="journal article" date="2018" name="Nat. Genet.">
        <title>Extensive intraspecific gene order and gene structural variations between Mo17 and other maize genomes.</title>
        <authorList>
            <person name="Sun S."/>
            <person name="Zhou Y."/>
            <person name="Chen J."/>
            <person name="Shi J."/>
            <person name="Zhao H."/>
            <person name="Zhao H."/>
            <person name="Song W."/>
            <person name="Zhang M."/>
            <person name="Cui Y."/>
            <person name="Dong X."/>
            <person name="Liu H."/>
            <person name="Ma X."/>
            <person name="Jiao Y."/>
            <person name="Wang B."/>
            <person name="Wei X."/>
            <person name="Stein J.C."/>
            <person name="Glaubitz J.C."/>
            <person name="Lu F."/>
            <person name="Yu G."/>
            <person name="Liang C."/>
            <person name="Fengler K."/>
            <person name="Li B."/>
            <person name="Rafalski A."/>
            <person name="Schnable P.S."/>
            <person name="Ware D.H."/>
            <person name="Buckler E.S."/>
            <person name="Lai J."/>
        </authorList>
    </citation>
    <scope>NUCLEOTIDE SEQUENCE [LARGE SCALE GENOMIC DNA]</scope>
    <source>
        <strain evidence="2">cv. Missouri 17</strain>
        <tissue evidence="1">Seedling</tissue>
    </source>
</reference>
<evidence type="ECO:0000313" key="2">
    <source>
        <dbReference type="Proteomes" id="UP000251960"/>
    </source>
</evidence>
<dbReference type="Proteomes" id="UP000251960">
    <property type="component" value="Chromosome 6"/>
</dbReference>
<accession>A0A3L6ECW0</accession>
<sequence>MCKIVNYKFVKL</sequence>
<evidence type="ECO:0000313" key="1">
    <source>
        <dbReference type="EMBL" id="PWZ18620.1"/>
    </source>
</evidence>
<dbReference type="EMBL" id="NCVQ01000007">
    <property type="protein sequence ID" value="PWZ18620.1"/>
    <property type="molecule type" value="Genomic_DNA"/>
</dbReference>
<organism evidence="1 2">
    <name type="scientific">Zea mays</name>
    <name type="common">Maize</name>
    <dbReference type="NCBI Taxonomy" id="4577"/>
    <lineage>
        <taxon>Eukaryota</taxon>
        <taxon>Viridiplantae</taxon>
        <taxon>Streptophyta</taxon>
        <taxon>Embryophyta</taxon>
        <taxon>Tracheophyta</taxon>
        <taxon>Spermatophyta</taxon>
        <taxon>Magnoliopsida</taxon>
        <taxon>Liliopsida</taxon>
        <taxon>Poales</taxon>
        <taxon>Poaceae</taxon>
        <taxon>PACMAD clade</taxon>
        <taxon>Panicoideae</taxon>
        <taxon>Andropogonodae</taxon>
        <taxon>Andropogoneae</taxon>
        <taxon>Tripsacinae</taxon>
        <taxon>Zea</taxon>
    </lineage>
</organism>
<protein>
    <submittedName>
        <fullName evidence="1">Uncharacterized protein</fullName>
    </submittedName>
</protein>
<proteinExistence type="predicted"/>
<comment type="caution">
    <text evidence="1">The sequence shown here is derived from an EMBL/GenBank/DDBJ whole genome shotgun (WGS) entry which is preliminary data.</text>
</comment>
<name>A0A3L6ECW0_MAIZE</name>
<gene>
    <name evidence="1" type="ORF">Zm00014a_025068</name>
</gene>